<dbReference type="Proteomes" id="UP001172054">
    <property type="component" value="Unassembled WGS sequence"/>
</dbReference>
<proteinExistence type="predicted"/>
<dbReference type="Pfam" id="PF14106">
    <property type="entry name" value="DUF4279"/>
    <property type="match status" value="1"/>
</dbReference>
<protein>
    <submittedName>
        <fullName evidence="1">DUF4279 domain-containing protein</fullName>
    </submittedName>
</protein>
<evidence type="ECO:0000313" key="1">
    <source>
        <dbReference type="EMBL" id="MDN7228004.1"/>
    </source>
</evidence>
<comment type="caution">
    <text evidence="1">The sequence shown here is derived from an EMBL/GenBank/DDBJ whole genome shotgun (WGS) entry which is preliminary data.</text>
</comment>
<organism evidence="1 2">
    <name type="scientific">Planococcus liqunii</name>
    <dbReference type="NCBI Taxonomy" id="3058394"/>
    <lineage>
        <taxon>Bacteria</taxon>
        <taxon>Bacillati</taxon>
        <taxon>Bacillota</taxon>
        <taxon>Bacilli</taxon>
        <taxon>Bacillales</taxon>
        <taxon>Caryophanaceae</taxon>
        <taxon>Planococcus</taxon>
    </lineage>
</organism>
<sequence length="148" mass="16877">MGSLEKTQVMVYFSLTADDFPLEAVSKRMGIEPTKSHRKGDLIRKISETETHSRSYSSWELCTGYQESLDAGEQIDQIIHQLKDKEKVINGLKSEFGLACRFTIVFVMNNGETPALYLDIPVIEFASRIQADFDIDLYANPYDEELDE</sequence>
<name>A0ABT8MSY2_9BACL</name>
<dbReference type="EMBL" id="JAUJWW010000005">
    <property type="protein sequence ID" value="MDN7228004.1"/>
    <property type="molecule type" value="Genomic_DNA"/>
</dbReference>
<keyword evidence="2" id="KW-1185">Reference proteome</keyword>
<evidence type="ECO:0000313" key="2">
    <source>
        <dbReference type="Proteomes" id="UP001172054"/>
    </source>
</evidence>
<dbReference type="InterPro" id="IPR025459">
    <property type="entry name" value="DUF4279"/>
</dbReference>
<accession>A0ABT8MSY2</accession>
<gene>
    <name evidence="1" type="ORF">QWY15_11910</name>
</gene>
<reference evidence="1 2" key="1">
    <citation type="submission" date="2023-06" db="EMBL/GenBank/DDBJ databases">
        <title>Novel species in genus Planococcus.</title>
        <authorList>
            <person name="Ning S."/>
        </authorList>
    </citation>
    <scope>NUCLEOTIDE SEQUENCE [LARGE SCALE GENOMIC DNA]</scope>
    <source>
        <strain evidence="1 2">N064</strain>
    </source>
</reference>